<dbReference type="PANTHER" id="PTHR45632">
    <property type="entry name" value="LD33804P"/>
    <property type="match status" value="1"/>
</dbReference>
<feature type="region of interest" description="Disordered" evidence="1">
    <location>
        <begin position="326"/>
        <end position="346"/>
    </location>
</feature>
<evidence type="ECO:0000313" key="4">
    <source>
        <dbReference type="Proteomes" id="UP001139000"/>
    </source>
</evidence>
<keyword evidence="4" id="KW-1185">Reference proteome</keyword>
<keyword evidence="2" id="KW-0732">Signal</keyword>
<dbReference type="EMBL" id="JAJTTC010000001">
    <property type="protein sequence ID" value="MCF0060456.1"/>
    <property type="molecule type" value="Genomic_DNA"/>
</dbReference>
<dbReference type="Gene3D" id="2.120.10.80">
    <property type="entry name" value="Kelch-type beta propeller"/>
    <property type="match status" value="2"/>
</dbReference>
<protein>
    <submittedName>
        <fullName evidence="3">Galactose oxidase</fullName>
    </submittedName>
</protein>
<dbReference type="AlphaFoldDB" id="A0A9X1PKH5"/>
<sequence>MFSTLRKISLTLLAASMAFTLPSCENDDVDLQGNWFRKGLPSFGGSIRTNAVSFVIGDIGYIGTGYTNETVARVKDFWAYNTKTKIWSQVADFPGTGRNNATAFVLKGKGYVGTGYDYILTDNNGYKKDFYQYDPVGNKWSKKADFAGGTRQFSTSFVVNDRAFVGLGYNGTNTFQDFYEYDPTGDKWVEMATFIGGKRTGAITFTIDNTAYVGFGRSNSGTQSKDFYSFDPSGGDGKGAWTRIEFEDDFDEDDFPARAFGLAMVINSKAYIVGGEGRSDVWEYDARTNDWTERASFPGSARGYAGGFVVGSIGYFGTGSSNGTGGGTDDFWGFDPTQETDDDDDI</sequence>
<dbReference type="InterPro" id="IPR015915">
    <property type="entry name" value="Kelch-typ_b-propeller"/>
</dbReference>
<evidence type="ECO:0000256" key="1">
    <source>
        <dbReference type="SAM" id="MobiDB-lite"/>
    </source>
</evidence>
<evidence type="ECO:0000313" key="3">
    <source>
        <dbReference type="EMBL" id="MCF0060456.1"/>
    </source>
</evidence>
<organism evidence="3 4">
    <name type="scientific">Dyadobacter chenwenxiniae</name>
    <dbReference type="NCBI Taxonomy" id="2906456"/>
    <lineage>
        <taxon>Bacteria</taxon>
        <taxon>Pseudomonadati</taxon>
        <taxon>Bacteroidota</taxon>
        <taxon>Cytophagia</taxon>
        <taxon>Cytophagales</taxon>
        <taxon>Spirosomataceae</taxon>
        <taxon>Dyadobacter</taxon>
    </lineage>
</organism>
<name>A0A9X1PKH5_9BACT</name>
<feature type="signal peptide" evidence="2">
    <location>
        <begin position="1"/>
        <end position="25"/>
    </location>
</feature>
<proteinExistence type="predicted"/>
<dbReference type="SUPFAM" id="SSF117281">
    <property type="entry name" value="Kelch motif"/>
    <property type="match status" value="2"/>
</dbReference>
<evidence type="ECO:0000256" key="2">
    <source>
        <dbReference type="SAM" id="SignalP"/>
    </source>
</evidence>
<comment type="caution">
    <text evidence="3">The sequence shown here is derived from an EMBL/GenBank/DDBJ whole genome shotgun (WGS) entry which is preliminary data.</text>
</comment>
<accession>A0A9X1PKH5</accession>
<feature type="chain" id="PRO_5040937664" evidence="2">
    <location>
        <begin position="26"/>
        <end position="346"/>
    </location>
</feature>
<reference evidence="3" key="1">
    <citation type="submission" date="2021-12" db="EMBL/GenBank/DDBJ databases">
        <title>Novel species in genus Dyadobacter.</title>
        <authorList>
            <person name="Ma C."/>
        </authorList>
    </citation>
    <scope>NUCLEOTIDE SEQUENCE</scope>
    <source>
        <strain evidence="3">LJ419</strain>
    </source>
</reference>
<dbReference type="Proteomes" id="UP001139000">
    <property type="component" value="Unassembled WGS sequence"/>
</dbReference>
<gene>
    <name evidence="3" type="ORF">LXM26_03060</name>
</gene>
<dbReference type="RefSeq" id="WP_234653212.1">
    <property type="nucleotide sequence ID" value="NZ_CP094997.1"/>
</dbReference>